<evidence type="ECO:0000256" key="2">
    <source>
        <dbReference type="ARBA" id="ARBA00007634"/>
    </source>
</evidence>
<keyword evidence="6 8" id="KW-0687">Ribonucleoprotein</keyword>
<dbReference type="InterPro" id="IPR002583">
    <property type="entry name" value="Ribosomal_bS20"/>
</dbReference>
<accession>A0A5C4N5C7</accession>
<dbReference type="RefSeq" id="WP_139075646.1">
    <property type="nucleotide sequence ID" value="NZ_VDFU01000004.1"/>
</dbReference>
<organism evidence="9 10">
    <name type="scientific">Rubellimicrobium rubrum</name>
    <dbReference type="NCBI Taxonomy" id="2585369"/>
    <lineage>
        <taxon>Bacteria</taxon>
        <taxon>Pseudomonadati</taxon>
        <taxon>Pseudomonadota</taxon>
        <taxon>Alphaproteobacteria</taxon>
        <taxon>Rhodobacterales</taxon>
        <taxon>Roseobacteraceae</taxon>
        <taxon>Rubellimicrobium</taxon>
    </lineage>
</organism>
<comment type="function">
    <text evidence="1 8">Binds directly to 16S ribosomal RNA.</text>
</comment>
<dbReference type="InterPro" id="IPR036510">
    <property type="entry name" value="Ribosomal_bS20_sf"/>
</dbReference>
<evidence type="ECO:0000256" key="3">
    <source>
        <dbReference type="ARBA" id="ARBA00022730"/>
    </source>
</evidence>
<dbReference type="GO" id="GO:0015935">
    <property type="term" value="C:small ribosomal subunit"/>
    <property type="evidence" value="ECO:0007669"/>
    <property type="project" value="TreeGrafter"/>
</dbReference>
<keyword evidence="4 8" id="KW-0694">RNA-binding</keyword>
<evidence type="ECO:0000256" key="7">
    <source>
        <dbReference type="ARBA" id="ARBA00035136"/>
    </source>
</evidence>
<dbReference type="GO" id="GO:0006412">
    <property type="term" value="P:translation"/>
    <property type="evidence" value="ECO:0007669"/>
    <property type="project" value="UniProtKB-UniRule"/>
</dbReference>
<evidence type="ECO:0000256" key="4">
    <source>
        <dbReference type="ARBA" id="ARBA00022884"/>
    </source>
</evidence>
<dbReference type="SUPFAM" id="SSF46992">
    <property type="entry name" value="Ribosomal protein S20"/>
    <property type="match status" value="1"/>
</dbReference>
<dbReference type="PANTHER" id="PTHR33398">
    <property type="entry name" value="30S RIBOSOMAL PROTEIN S20"/>
    <property type="match status" value="1"/>
</dbReference>
<evidence type="ECO:0000313" key="10">
    <source>
        <dbReference type="Proteomes" id="UP000305887"/>
    </source>
</evidence>
<keyword evidence="3 8" id="KW-0699">rRNA-binding</keyword>
<dbReference type="GO" id="GO:0003735">
    <property type="term" value="F:structural constituent of ribosome"/>
    <property type="evidence" value="ECO:0007669"/>
    <property type="project" value="InterPro"/>
</dbReference>
<name>A0A5C4N5C7_9RHOB</name>
<dbReference type="PANTHER" id="PTHR33398:SF1">
    <property type="entry name" value="SMALL RIBOSOMAL SUBUNIT PROTEIN BS20C"/>
    <property type="match status" value="1"/>
</dbReference>
<comment type="caution">
    <text evidence="9">The sequence shown here is derived from an EMBL/GenBank/DDBJ whole genome shotgun (WGS) entry which is preliminary data.</text>
</comment>
<comment type="similarity">
    <text evidence="2 8">Belongs to the bacterial ribosomal protein bS20 family.</text>
</comment>
<dbReference type="EMBL" id="VDFU01000004">
    <property type="protein sequence ID" value="TNC51548.1"/>
    <property type="molecule type" value="Genomic_DNA"/>
</dbReference>
<evidence type="ECO:0000256" key="8">
    <source>
        <dbReference type="HAMAP-Rule" id="MF_00500"/>
    </source>
</evidence>
<dbReference type="AlphaFoldDB" id="A0A5C4N5C7"/>
<keyword evidence="5 8" id="KW-0689">Ribosomal protein</keyword>
<dbReference type="NCBIfam" id="TIGR00029">
    <property type="entry name" value="S20"/>
    <property type="match status" value="1"/>
</dbReference>
<dbReference type="GO" id="GO:0070181">
    <property type="term" value="F:small ribosomal subunit rRNA binding"/>
    <property type="evidence" value="ECO:0007669"/>
    <property type="project" value="TreeGrafter"/>
</dbReference>
<dbReference type="Gene3D" id="1.20.58.110">
    <property type="entry name" value="Ribosomal protein S20"/>
    <property type="match status" value="1"/>
</dbReference>
<dbReference type="OrthoDB" id="9807974at2"/>
<sequence length="94" mass="10326">MANSPQSEKRARQSEARFKINKMRRSRIRTFLRKVEEAIASGDNAAAREALRQAQPELMRGVTKGVVNKNNAARKMSRLSARVKATGAASAATV</sequence>
<gene>
    <name evidence="8" type="primary">rpsT</name>
    <name evidence="9" type="ORF">FHG66_05130</name>
</gene>
<reference evidence="9 10" key="1">
    <citation type="submission" date="2019-06" db="EMBL/GenBank/DDBJ databases">
        <title>YIM 131921 draft genome.</title>
        <authorList>
            <person name="Jiang L."/>
        </authorList>
    </citation>
    <scope>NUCLEOTIDE SEQUENCE [LARGE SCALE GENOMIC DNA]</scope>
    <source>
        <strain evidence="9 10">YIM 131921</strain>
    </source>
</reference>
<keyword evidence="10" id="KW-1185">Reference proteome</keyword>
<dbReference type="FunFam" id="1.20.58.110:FF:000001">
    <property type="entry name" value="30S ribosomal protein S20"/>
    <property type="match status" value="1"/>
</dbReference>
<evidence type="ECO:0000256" key="1">
    <source>
        <dbReference type="ARBA" id="ARBA00003134"/>
    </source>
</evidence>
<dbReference type="Proteomes" id="UP000305887">
    <property type="component" value="Unassembled WGS sequence"/>
</dbReference>
<proteinExistence type="inferred from homology"/>
<evidence type="ECO:0000313" key="9">
    <source>
        <dbReference type="EMBL" id="TNC51548.1"/>
    </source>
</evidence>
<dbReference type="Pfam" id="PF01649">
    <property type="entry name" value="Ribosomal_S20p"/>
    <property type="match status" value="1"/>
</dbReference>
<evidence type="ECO:0000256" key="6">
    <source>
        <dbReference type="ARBA" id="ARBA00023274"/>
    </source>
</evidence>
<protein>
    <recommendedName>
        <fullName evidence="7 8">Small ribosomal subunit protein bS20</fullName>
    </recommendedName>
</protein>
<evidence type="ECO:0000256" key="5">
    <source>
        <dbReference type="ARBA" id="ARBA00022980"/>
    </source>
</evidence>
<dbReference type="HAMAP" id="MF_00500">
    <property type="entry name" value="Ribosomal_bS20"/>
    <property type="match status" value="1"/>
</dbReference>